<feature type="compositionally biased region" description="Low complexity" evidence="13">
    <location>
        <begin position="41"/>
        <end position="50"/>
    </location>
</feature>
<evidence type="ECO:0000256" key="4">
    <source>
        <dbReference type="ARBA" id="ARBA00022679"/>
    </source>
</evidence>
<dbReference type="InterPro" id="IPR045195">
    <property type="entry name" value="LOG2-like_mRING_C3HC5"/>
</dbReference>
<keyword evidence="7 12" id="KW-0863">Zinc-finger</keyword>
<comment type="pathway">
    <text evidence="2">Protein modification; protein ubiquitination.</text>
</comment>
<dbReference type="GO" id="GO:0008270">
    <property type="term" value="F:zinc ion binding"/>
    <property type="evidence" value="ECO:0007669"/>
    <property type="project" value="UniProtKB-KW"/>
</dbReference>
<evidence type="ECO:0000256" key="8">
    <source>
        <dbReference type="ARBA" id="ARBA00022786"/>
    </source>
</evidence>
<evidence type="ECO:0000256" key="10">
    <source>
        <dbReference type="ARBA" id="ARBA00023288"/>
    </source>
</evidence>
<dbReference type="AlphaFoldDB" id="A0A6I9QDP1"/>
<dbReference type="Gene3D" id="3.30.40.10">
    <property type="entry name" value="Zinc/RING finger domain, C3HC4 (zinc finger)"/>
    <property type="match status" value="1"/>
</dbReference>
<evidence type="ECO:0000256" key="1">
    <source>
        <dbReference type="ARBA" id="ARBA00000900"/>
    </source>
</evidence>
<dbReference type="FunFam" id="3.30.40.10:FF:000115">
    <property type="entry name" value="probable E3 ubiquitin-protein ligase LOG2"/>
    <property type="match status" value="1"/>
</dbReference>
<evidence type="ECO:0000313" key="15">
    <source>
        <dbReference type="Proteomes" id="UP000504607"/>
    </source>
</evidence>
<dbReference type="InterPro" id="IPR045194">
    <property type="entry name" value="MGRN1/RNF157-like"/>
</dbReference>
<evidence type="ECO:0000256" key="13">
    <source>
        <dbReference type="SAM" id="MobiDB-lite"/>
    </source>
</evidence>
<dbReference type="InterPro" id="IPR058981">
    <property type="entry name" value="MGRN1/RNF157-like_N"/>
</dbReference>
<dbReference type="KEGG" id="egu:105034033"/>
<dbReference type="CDD" id="cd16789">
    <property type="entry name" value="mRING-HC-C3HC5_MGRN1-like"/>
    <property type="match status" value="1"/>
</dbReference>
<keyword evidence="4" id="KW-0808">Transferase</keyword>
<keyword evidence="10" id="KW-0449">Lipoprotein</keyword>
<dbReference type="GeneID" id="105034033"/>
<keyword evidence="5" id="KW-0519">Myristate</keyword>
<dbReference type="Proteomes" id="UP000504607">
    <property type="component" value="Chromosome 1"/>
</dbReference>
<proteinExistence type="inferred from homology"/>
<evidence type="ECO:0000256" key="11">
    <source>
        <dbReference type="ARBA" id="ARBA00025721"/>
    </source>
</evidence>
<feature type="compositionally biased region" description="Pro residues" evidence="13">
    <location>
        <begin position="51"/>
        <end position="61"/>
    </location>
</feature>
<dbReference type="GO" id="GO:0061630">
    <property type="term" value="F:ubiquitin protein ligase activity"/>
    <property type="evidence" value="ECO:0007669"/>
    <property type="project" value="UniProtKB-EC"/>
</dbReference>
<dbReference type="Pfam" id="PF13920">
    <property type="entry name" value="zf-C3HC4_3"/>
    <property type="match status" value="1"/>
</dbReference>
<dbReference type="PANTHER" id="PTHR22996">
    <property type="entry name" value="MAHOGUNIN"/>
    <property type="match status" value="1"/>
</dbReference>
<dbReference type="EC" id="2.3.2.27" evidence="3"/>
<comment type="catalytic activity">
    <reaction evidence="1">
        <text>S-ubiquitinyl-[E2 ubiquitin-conjugating enzyme]-L-cysteine + [acceptor protein]-L-lysine = [E2 ubiquitin-conjugating enzyme]-L-cysteine + N(6)-ubiquitinyl-[acceptor protein]-L-lysine.</text>
        <dbReference type="EC" id="2.3.2.27"/>
    </reaction>
</comment>
<dbReference type="PROSITE" id="PS50089">
    <property type="entry name" value="ZF_RING_2"/>
    <property type="match status" value="1"/>
</dbReference>
<organism evidence="15 16">
    <name type="scientific">Elaeis guineensis var. tenera</name>
    <name type="common">Oil palm</name>
    <dbReference type="NCBI Taxonomy" id="51953"/>
    <lineage>
        <taxon>Eukaryota</taxon>
        <taxon>Viridiplantae</taxon>
        <taxon>Streptophyta</taxon>
        <taxon>Embryophyta</taxon>
        <taxon>Tracheophyta</taxon>
        <taxon>Spermatophyta</taxon>
        <taxon>Magnoliopsida</taxon>
        <taxon>Liliopsida</taxon>
        <taxon>Arecaceae</taxon>
        <taxon>Arecoideae</taxon>
        <taxon>Cocoseae</taxon>
        <taxon>Elaeidinae</taxon>
        <taxon>Elaeis</taxon>
    </lineage>
</organism>
<evidence type="ECO:0000256" key="6">
    <source>
        <dbReference type="ARBA" id="ARBA00022723"/>
    </source>
</evidence>
<comment type="similarity">
    <text evidence="11">Belongs to the RING-type zinc finger family. LOG2 subfamily.</text>
</comment>
<feature type="compositionally biased region" description="Low complexity" evidence="13">
    <location>
        <begin position="76"/>
        <end position="105"/>
    </location>
</feature>
<evidence type="ECO:0000256" key="2">
    <source>
        <dbReference type="ARBA" id="ARBA00004906"/>
    </source>
</evidence>
<sequence length="385" mass="43169">MGQSSSTRRRRYHHHHHHHHHYHPSSTTQNFPTSFYPSSFRSPPNFGRSNRPPPPPSPPPRYLVSFPSTPYDAHHPSPISPSQPSSSSDRGSGRRAPSSSSFRSSTFSSSVNEMMVASGQAASHAEHQTATTVKNYVNLHKNSIRLEPDKLNPNHHLVSFTFDSLVDGSFTILYFAKEGLNCSFSLLYPDLCVDVSIPFQKGVSQKFLQPSGTGMDLGFFELDELSKPLNGCFFPLVIYAEAYTLHLPKDELTCESSAAARAQITEAVLEKNNHVSFQVKVIKQILWVNGECYELQEIFDVGISAEAGFDGDDSEKQCVICMSESRDTAVLPCRHMCMCSECANALRLQSNKCPICRQPIETIMQIPNKDKEKEMQNVLKHKWLH</sequence>
<accession>A0A6I9QDP1</accession>
<protein>
    <recommendedName>
        <fullName evidence="3">RING-type E3 ubiquitin transferase</fullName>
        <ecNumber evidence="3">2.3.2.27</ecNumber>
    </recommendedName>
</protein>
<gene>
    <name evidence="16" type="primary">LOC105034033</name>
</gene>
<name>A0A6I9QDP1_ELAGV</name>
<feature type="compositionally biased region" description="Basic residues" evidence="13">
    <location>
        <begin position="7"/>
        <end position="23"/>
    </location>
</feature>
<dbReference type="SUPFAM" id="SSF57850">
    <property type="entry name" value="RING/U-box"/>
    <property type="match status" value="1"/>
</dbReference>
<feature type="compositionally biased region" description="Polar residues" evidence="13">
    <location>
        <begin position="24"/>
        <end position="40"/>
    </location>
</feature>
<dbReference type="InParanoid" id="A0A6I9QDP1"/>
<evidence type="ECO:0000256" key="9">
    <source>
        <dbReference type="ARBA" id="ARBA00022833"/>
    </source>
</evidence>
<dbReference type="PANTHER" id="PTHR22996:SF4">
    <property type="entry name" value="E3 UBIQUITIN-PROTEIN LIGASE LUL4-RELATED"/>
    <property type="match status" value="1"/>
</dbReference>
<evidence type="ECO:0000256" key="12">
    <source>
        <dbReference type="PROSITE-ProRule" id="PRU00175"/>
    </source>
</evidence>
<dbReference type="SMART" id="SM00184">
    <property type="entry name" value="RING"/>
    <property type="match status" value="1"/>
</dbReference>
<dbReference type="GO" id="GO:0016567">
    <property type="term" value="P:protein ubiquitination"/>
    <property type="evidence" value="ECO:0007669"/>
    <property type="project" value="TreeGrafter"/>
</dbReference>
<evidence type="ECO:0000256" key="7">
    <source>
        <dbReference type="ARBA" id="ARBA00022771"/>
    </source>
</evidence>
<dbReference type="Pfam" id="PF26192">
    <property type="entry name" value="RNF157-like_N"/>
    <property type="match status" value="1"/>
</dbReference>
<keyword evidence="6" id="KW-0479">Metal-binding</keyword>
<keyword evidence="15" id="KW-1185">Reference proteome</keyword>
<dbReference type="InterPro" id="IPR013083">
    <property type="entry name" value="Znf_RING/FYVE/PHD"/>
</dbReference>
<feature type="region of interest" description="Disordered" evidence="13">
    <location>
        <begin position="1"/>
        <end position="105"/>
    </location>
</feature>
<dbReference type="RefSeq" id="XP_010907358.2">
    <property type="nucleotide sequence ID" value="XM_010909056.3"/>
</dbReference>
<evidence type="ECO:0000259" key="14">
    <source>
        <dbReference type="PROSITE" id="PS50089"/>
    </source>
</evidence>
<reference evidence="16" key="1">
    <citation type="submission" date="2025-08" db="UniProtKB">
        <authorList>
            <consortium name="RefSeq"/>
        </authorList>
    </citation>
    <scope>IDENTIFICATION</scope>
</reference>
<evidence type="ECO:0000256" key="3">
    <source>
        <dbReference type="ARBA" id="ARBA00012483"/>
    </source>
</evidence>
<evidence type="ECO:0000256" key="5">
    <source>
        <dbReference type="ARBA" id="ARBA00022707"/>
    </source>
</evidence>
<keyword evidence="8" id="KW-0833">Ubl conjugation pathway</keyword>
<evidence type="ECO:0000313" key="16">
    <source>
        <dbReference type="RefSeq" id="XP_010907358.2"/>
    </source>
</evidence>
<feature type="domain" description="RING-type" evidence="14">
    <location>
        <begin position="318"/>
        <end position="357"/>
    </location>
</feature>
<dbReference type="OrthoDB" id="1711136at2759"/>
<keyword evidence="9" id="KW-0862">Zinc</keyword>
<dbReference type="InterPro" id="IPR001841">
    <property type="entry name" value="Znf_RING"/>
</dbReference>